<dbReference type="GO" id="GO:0003824">
    <property type="term" value="F:catalytic activity"/>
    <property type="evidence" value="ECO:0007669"/>
    <property type="project" value="InterPro"/>
</dbReference>
<dbReference type="RefSeq" id="WP_084235427.1">
    <property type="nucleotide sequence ID" value="NZ_FWXW01000009.1"/>
</dbReference>
<keyword evidence="2" id="KW-0479">Metal-binding</keyword>
<dbReference type="OrthoDB" id="1854625at2"/>
<dbReference type="GO" id="GO:0046872">
    <property type="term" value="F:metal ion binding"/>
    <property type="evidence" value="ECO:0007669"/>
    <property type="project" value="UniProtKB-KW"/>
</dbReference>
<dbReference type="GO" id="GO:0051536">
    <property type="term" value="F:iron-sulfur cluster binding"/>
    <property type="evidence" value="ECO:0007669"/>
    <property type="project" value="UniProtKB-KW"/>
</dbReference>
<dbReference type="InterPro" id="IPR007197">
    <property type="entry name" value="rSAM"/>
</dbReference>
<dbReference type="Pfam" id="PF04055">
    <property type="entry name" value="Radical_SAM"/>
    <property type="match status" value="1"/>
</dbReference>
<proteinExistence type="predicted"/>
<keyword evidence="1" id="KW-0949">S-adenosyl-L-methionine</keyword>
<evidence type="ECO:0000313" key="7">
    <source>
        <dbReference type="Proteomes" id="UP000192790"/>
    </source>
</evidence>
<dbReference type="SFLD" id="SFLDS00029">
    <property type="entry name" value="Radical_SAM"/>
    <property type="match status" value="1"/>
</dbReference>
<dbReference type="CDD" id="cd01335">
    <property type="entry name" value="Radical_SAM"/>
    <property type="match status" value="1"/>
</dbReference>
<evidence type="ECO:0000256" key="1">
    <source>
        <dbReference type="ARBA" id="ARBA00022691"/>
    </source>
</evidence>
<dbReference type="InterPro" id="IPR050377">
    <property type="entry name" value="Radical_SAM_PqqE_MftC-like"/>
</dbReference>
<keyword evidence="7" id="KW-1185">Reference proteome</keyword>
<dbReference type="InterPro" id="IPR058240">
    <property type="entry name" value="rSAM_sf"/>
</dbReference>
<dbReference type="SUPFAM" id="SSF102114">
    <property type="entry name" value="Radical SAM enzymes"/>
    <property type="match status" value="1"/>
</dbReference>
<dbReference type="STRING" id="1122930.SAMN02745168_2768"/>
<dbReference type="EMBL" id="FWXW01000009">
    <property type="protein sequence ID" value="SMC83716.1"/>
    <property type="molecule type" value="Genomic_DNA"/>
</dbReference>
<dbReference type="AlphaFoldDB" id="A0A1W2CF72"/>
<organism evidence="6 7">
    <name type="scientific">Papillibacter cinnamivorans DSM 12816</name>
    <dbReference type="NCBI Taxonomy" id="1122930"/>
    <lineage>
        <taxon>Bacteria</taxon>
        <taxon>Bacillati</taxon>
        <taxon>Bacillota</taxon>
        <taxon>Clostridia</taxon>
        <taxon>Eubacteriales</taxon>
        <taxon>Oscillospiraceae</taxon>
        <taxon>Papillibacter</taxon>
    </lineage>
</organism>
<protein>
    <submittedName>
        <fullName evidence="6">4Fe-4S single cluster domain-containing protein</fullName>
    </submittedName>
</protein>
<evidence type="ECO:0000256" key="4">
    <source>
        <dbReference type="ARBA" id="ARBA00023014"/>
    </source>
</evidence>
<feature type="domain" description="Radical SAM core" evidence="5">
    <location>
        <begin position="59"/>
        <end position="158"/>
    </location>
</feature>
<name>A0A1W2CF72_9FIRM</name>
<evidence type="ECO:0000259" key="5">
    <source>
        <dbReference type="Pfam" id="PF04055"/>
    </source>
</evidence>
<evidence type="ECO:0000256" key="3">
    <source>
        <dbReference type="ARBA" id="ARBA00023004"/>
    </source>
</evidence>
<dbReference type="Gene3D" id="3.20.20.70">
    <property type="entry name" value="Aldolase class I"/>
    <property type="match status" value="1"/>
</dbReference>
<keyword evidence="3" id="KW-0408">Iron</keyword>
<accession>A0A1W2CF72</accession>
<evidence type="ECO:0000256" key="2">
    <source>
        <dbReference type="ARBA" id="ARBA00022723"/>
    </source>
</evidence>
<dbReference type="PANTHER" id="PTHR11228">
    <property type="entry name" value="RADICAL SAM DOMAIN PROTEIN"/>
    <property type="match status" value="1"/>
</dbReference>
<dbReference type="Proteomes" id="UP000192790">
    <property type="component" value="Unassembled WGS sequence"/>
</dbReference>
<evidence type="ECO:0000313" key="6">
    <source>
        <dbReference type="EMBL" id="SMC83716.1"/>
    </source>
</evidence>
<sequence length="313" mass="36286">MTDLDTLKRILWITCPDRIQSIRPRFLRRIVKLLRLPGFLIKNPWILKRSPLILPYIEMPVTTRCTLRCEKCANLMQWYRRPEDVECPDLIRYFNRLVSVVDYTVAFTFLGGEPLLYPRLGELLEHAVYCDKIGIVKVTTNGTILPTEERLLAILAHPKVFVEISDYGDLSRRKSELISLFEKRRIRYVFFRAQENWYDFGGMEFRAREETALRKQFALCAAGCRSYYRGRLHWCPRSGHGMELGFIPDTPGDYVDLMDPDLSTGELRIKIRAFCSLDGITACNYCDKGTDLFLPVPAAVQMEQGKDRLGSEP</sequence>
<keyword evidence="4" id="KW-0411">Iron-sulfur</keyword>
<dbReference type="InterPro" id="IPR013785">
    <property type="entry name" value="Aldolase_TIM"/>
</dbReference>
<gene>
    <name evidence="6" type="ORF">SAMN02745168_2768</name>
</gene>
<dbReference type="PANTHER" id="PTHR11228:SF7">
    <property type="entry name" value="PQQA PEPTIDE CYCLASE"/>
    <property type="match status" value="1"/>
</dbReference>
<reference evidence="6 7" key="1">
    <citation type="submission" date="2017-04" db="EMBL/GenBank/DDBJ databases">
        <authorList>
            <person name="Afonso C.L."/>
            <person name="Miller P.J."/>
            <person name="Scott M.A."/>
            <person name="Spackman E."/>
            <person name="Goraichik I."/>
            <person name="Dimitrov K.M."/>
            <person name="Suarez D.L."/>
            <person name="Swayne D.E."/>
        </authorList>
    </citation>
    <scope>NUCLEOTIDE SEQUENCE [LARGE SCALE GENOMIC DNA]</scope>
    <source>
        <strain evidence="6 7">DSM 12816</strain>
    </source>
</reference>